<dbReference type="EMBL" id="CP020946">
    <property type="protein sequence ID" value="ASD63509.1"/>
    <property type="molecule type" value="Genomic_DNA"/>
</dbReference>
<dbReference type="PANTHER" id="PTHR30213:SF1">
    <property type="entry name" value="INNER MEMBRANE PROTEIN YHJD"/>
    <property type="match status" value="1"/>
</dbReference>
<keyword evidence="2" id="KW-1003">Cell membrane</keyword>
<accession>A0A1Z3N7T9</accession>
<feature type="transmembrane region" description="Helical" evidence="6">
    <location>
        <begin position="179"/>
        <end position="200"/>
    </location>
</feature>
<name>A0A1Z3N7T9_BDEBC</name>
<dbReference type="RefSeq" id="WP_088565045.1">
    <property type="nucleotide sequence ID" value="NZ_CP020946.1"/>
</dbReference>
<evidence type="ECO:0000313" key="7">
    <source>
        <dbReference type="EMBL" id="ASD63509.1"/>
    </source>
</evidence>
<protein>
    <submittedName>
        <fullName evidence="7">Uncharacterized protein</fullName>
    </submittedName>
</protein>
<evidence type="ECO:0000256" key="1">
    <source>
        <dbReference type="ARBA" id="ARBA00004651"/>
    </source>
</evidence>
<evidence type="ECO:0000256" key="2">
    <source>
        <dbReference type="ARBA" id="ARBA00022475"/>
    </source>
</evidence>
<evidence type="ECO:0000256" key="5">
    <source>
        <dbReference type="ARBA" id="ARBA00023136"/>
    </source>
</evidence>
<dbReference type="OrthoDB" id="5292154at2"/>
<proteinExistence type="predicted"/>
<evidence type="ECO:0000256" key="6">
    <source>
        <dbReference type="SAM" id="Phobius"/>
    </source>
</evidence>
<dbReference type="InterPro" id="IPR017039">
    <property type="entry name" value="Virul_fac_BrkB"/>
</dbReference>
<feature type="transmembrane region" description="Helical" evidence="6">
    <location>
        <begin position="245"/>
        <end position="266"/>
    </location>
</feature>
<feature type="transmembrane region" description="Helical" evidence="6">
    <location>
        <begin position="86"/>
        <end position="106"/>
    </location>
</feature>
<dbReference type="PIRSF" id="PIRSF035875">
    <property type="entry name" value="RNase_BN"/>
    <property type="match status" value="1"/>
</dbReference>
<comment type="subcellular location">
    <subcellularLocation>
        <location evidence="1">Cell membrane</location>
        <topology evidence="1">Multi-pass membrane protein</topology>
    </subcellularLocation>
</comment>
<dbReference type="AlphaFoldDB" id="A0A1Z3N7T9"/>
<sequence length="284" mass="30647">MTKVKNFVFTFADRFSDCHTMTWAASVAFYTCFSLAPLVMISLAVVANLGLELQQTFMSEVSSLVGPTAAEAVQAVVKNANDRVDLMSWAGILGTCTLVLSAGLIFGEMRAALTEILGHTVEEEDLSILHASIAYVKSRLLQIGLAFGFIFAMMVSLIVSTALNTVIRVGLLDNGEGAFVINIIFSLLLYVLLFTGIFHFLPVPRLALRDAFHAGIITALLFVIGKELVGLYLGGSPITSSYGAAGSIVVLLAWVYYSTLIVFIGAHSIYAWRKEFSHAATSTE</sequence>
<keyword evidence="4 6" id="KW-1133">Transmembrane helix</keyword>
<evidence type="ECO:0000256" key="3">
    <source>
        <dbReference type="ARBA" id="ARBA00022692"/>
    </source>
</evidence>
<dbReference type="PANTHER" id="PTHR30213">
    <property type="entry name" value="INNER MEMBRANE PROTEIN YHJD"/>
    <property type="match status" value="1"/>
</dbReference>
<keyword evidence="5 6" id="KW-0472">Membrane</keyword>
<feature type="transmembrane region" description="Helical" evidence="6">
    <location>
        <begin position="21"/>
        <end position="47"/>
    </location>
</feature>
<feature type="transmembrane region" description="Helical" evidence="6">
    <location>
        <begin position="143"/>
        <end position="167"/>
    </location>
</feature>
<feature type="transmembrane region" description="Helical" evidence="6">
    <location>
        <begin position="212"/>
        <end position="233"/>
    </location>
</feature>
<dbReference type="Pfam" id="PF03631">
    <property type="entry name" value="Virul_fac_BrkB"/>
    <property type="match status" value="1"/>
</dbReference>
<organism evidence="7 8">
    <name type="scientific">Bdellovibrio bacteriovorus</name>
    <dbReference type="NCBI Taxonomy" id="959"/>
    <lineage>
        <taxon>Bacteria</taxon>
        <taxon>Pseudomonadati</taxon>
        <taxon>Bdellovibrionota</taxon>
        <taxon>Bdellovibrionia</taxon>
        <taxon>Bdellovibrionales</taxon>
        <taxon>Pseudobdellovibrionaceae</taxon>
        <taxon>Bdellovibrio</taxon>
    </lineage>
</organism>
<dbReference type="GO" id="GO:0005886">
    <property type="term" value="C:plasma membrane"/>
    <property type="evidence" value="ECO:0007669"/>
    <property type="project" value="UniProtKB-SubCell"/>
</dbReference>
<dbReference type="Proteomes" id="UP000197003">
    <property type="component" value="Chromosome"/>
</dbReference>
<dbReference type="NCBIfam" id="TIGR00765">
    <property type="entry name" value="yihY_not_rbn"/>
    <property type="match status" value="1"/>
</dbReference>
<keyword evidence="3 6" id="KW-0812">Transmembrane</keyword>
<evidence type="ECO:0000256" key="4">
    <source>
        <dbReference type="ARBA" id="ARBA00022989"/>
    </source>
</evidence>
<evidence type="ECO:0000313" key="8">
    <source>
        <dbReference type="Proteomes" id="UP000197003"/>
    </source>
</evidence>
<gene>
    <name evidence="7" type="ORF">B9G79_07965</name>
</gene>
<reference evidence="7 8" key="1">
    <citation type="submission" date="2017-04" db="EMBL/GenBank/DDBJ databases">
        <title>Whole genome sequence of Bdellovibrio bacteriovorus strain SSB218315.</title>
        <authorList>
            <person name="Oyedara O."/>
            <person name="Rodriguez-Perez M.A."/>
        </authorList>
    </citation>
    <scope>NUCLEOTIDE SEQUENCE [LARGE SCALE GENOMIC DNA]</scope>
    <source>
        <strain evidence="7 8">SSB218315</strain>
    </source>
</reference>